<dbReference type="InParanoid" id="A0A259U2T1"/>
<evidence type="ECO:0000313" key="2">
    <source>
        <dbReference type="EMBL" id="OZC04272.1"/>
    </source>
</evidence>
<accession>A0A259U2T1</accession>
<evidence type="ECO:0000256" key="1">
    <source>
        <dbReference type="SAM" id="SignalP"/>
    </source>
</evidence>
<feature type="chain" id="PRO_5011994502" description="DUF3108 domain-containing protein" evidence="1">
    <location>
        <begin position="21"/>
        <end position="268"/>
    </location>
</feature>
<dbReference type="AlphaFoldDB" id="A0A259U2T1"/>
<dbReference type="EMBL" id="MQWB01000001">
    <property type="protein sequence ID" value="OZC04272.1"/>
    <property type="molecule type" value="Genomic_DNA"/>
</dbReference>
<proteinExistence type="predicted"/>
<dbReference type="Proteomes" id="UP000216446">
    <property type="component" value="Unassembled WGS sequence"/>
</dbReference>
<evidence type="ECO:0000313" key="3">
    <source>
        <dbReference type="Proteomes" id="UP000216446"/>
    </source>
</evidence>
<sequence>MRLYLILALASLWAAAPALAQESAILGGWTLPEGAAVITTSRTQSSGIAKSATGQAKFVSQTYDSTLTVMAEVEGGQLTQALQTEKASESRFLVNGRPTGPPRASVMHGLPVAIARDDRGWQKVPVGWQPDAKQQAALDDKISLDDADYPATPMAVGQTYVVPDSLLRQVYVSATDRPHRLTVRLDSLGTYGGAPAAFITQEVQVEVGEPDALMTMDMTARIVRRLDWMLDVRTEWSGETTGTYPGYTTSGGMRYTSEQKVLMPPDAP</sequence>
<comment type="caution">
    <text evidence="2">The sequence shown here is derived from an EMBL/GenBank/DDBJ whole genome shotgun (WGS) entry which is preliminary data.</text>
</comment>
<organism evidence="2 3">
    <name type="scientific">Rubricoccus marinus</name>
    <dbReference type="NCBI Taxonomy" id="716817"/>
    <lineage>
        <taxon>Bacteria</taxon>
        <taxon>Pseudomonadati</taxon>
        <taxon>Rhodothermota</taxon>
        <taxon>Rhodothermia</taxon>
        <taxon>Rhodothermales</taxon>
        <taxon>Rubricoccaceae</taxon>
        <taxon>Rubricoccus</taxon>
    </lineage>
</organism>
<feature type="signal peptide" evidence="1">
    <location>
        <begin position="1"/>
        <end position="20"/>
    </location>
</feature>
<dbReference type="RefSeq" id="WP_094550559.1">
    <property type="nucleotide sequence ID" value="NZ_MQWB01000001.1"/>
</dbReference>
<keyword evidence="1" id="KW-0732">Signal</keyword>
<gene>
    <name evidence="2" type="ORF">BSZ36_15545</name>
</gene>
<protein>
    <recommendedName>
        <fullName evidence="4">DUF3108 domain-containing protein</fullName>
    </recommendedName>
</protein>
<evidence type="ECO:0008006" key="4">
    <source>
        <dbReference type="Google" id="ProtNLM"/>
    </source>
</evidence>
<name>A0A259U2T1_9BACT</name>
<keyword evidence="3" id="KW-1185">Reference proteome</keyword>
<reference evidence="2 3" key="1">
    <citation type="submission" date="2016-11" db="EMBL/GenBank/DDBJ databases">
        <title>Study of marine rhodopsin-containing bacteria.</title>
        <authorList>
            <person name="Yoshizawa S."/>
            <person name="Kumagai Y."/>
            <person name="Kogure K."/>
        </authorList>
    </citation>
    <scope>NUCLEOTIDE SEQUENCE [LARGE SCALE GENOMIC DNA]</scope>
    <source>
        <strain evidence="2 3">SG-29</strain>
    </source>
</reference>